<feature type="compositionally biased region" description="Basic and acidic residues" evidence="1">
    <location>
        <begin position="585"/>
        <end position="629"/>
    </location>
</feature>
<evidence type="ECO:0000313" key="3">
    <source>
        <dbReference type="EnsemblMetazoa" id="AALFPA23_008875.P12145"/>
    </source>
</evidence>
<accession>A0ABM1YGD3</accession>
<feature type="region of interest" description="Disordered" evidence="1">
    <location>
        <begin position="644"/>
        <end position="809"/>
    </location>
</feature>
<dbReference type="EnsemblMetazoa" id="AALFPA23_008875.R12147">
    <property type="protein sequence ID" value="AALFPA23_008875.P12147"/>
    <property type="gene ID" value="AALFPA23_008875"/>
</dbReference>
<organism evidence="3 4">
    <name type="scientific">Aedes albopictus</name>
    <name type="common">Asian tiger mosquito</name>
    <name type="synonym">Stegomyia albopicta</name>
    <dbReference type="NCBI Taxonomy" id="7160"/>
    <lineage>
        <taxon>Eukaryota</taxon>
        <taxon>Metazoa</taxon>
        <taxon>Ecdysozoa</taxon>
        <taxon>Arthropoda</taxon>
        <taxon>Hexapoda</taxon>
        <taxon>Insecta</taxon>
        <taxon>Pterygota</taxon>
        <taxon>Neoptera</taxon>
        <taxon>Endopterygota</taxon>
        <taxon>Diptera</taxon>
        <taxon>Nematocera</taxon>
        <taxon>Culicoidea</taxon>
        <taxon>Culicidae</taxon>
        <taxon>Culicinae</taxon>
        <taxon>Aedini</taxon>
        <taxon>Aedes</taxon>
        <taxon>Stegomyia</taxon>
    </lineage>
</organism>
<dbReference type="SUPFAM" id="SSF50729">
    <property type="entry name" value="PH domain-like"/>
    <property type="match status" value="1"/>
</dbReference>
<feature type="compositionally biased region" description="Basic and acidic residues" evidence="1">
    <location>
        <begin position="747"/>
        <end position="762"/>
    </location>
</feature>
<reference evidence="3" key="2">
    <citation type="submission" date="2025-05" db="UniProtKB">
        <authorList>
            <consortium name="EnsemblMetazoa"/>
        </authorList>
    </citation>
    <scope>IDENTIFICATION</scope>
    <source>
        <strain evidence="3">Foshan</strain>
    </source>
</reference>
<feature type="compositionally biased region" description="Basic and acidic residues" evidence="1">
    <location>
        <begin position="410"/>
        <end position="440"/>
    </location>
</feature>
<feature type="compositionally biased region" description="Low complexity" evidence="1">
    <location>
        <begin position="208"/>
        <end position="220"/>
    </location>
</feature>
<evidence type="ECO:0000313" key="4">
    <source>
        <dbReference type="Proteomes" id="UP000069940"/>
    </source>
</evidence>
<dbReference type="Proteomes" id="UP000069940">
    <property type="component" value="Unassembled WGS sequence"/>
</dbReference>
<feature type="compositionally biased region" description="Basic and acidic residues" evidence="1">
    <location>
        <begin position="482"/>
        <end position="507"/>
    </location>
</feature>
<feature type="compositionally biased region" description="Basic and acidic residues" evidence="1">
    <location>
        <begin position="515"/>
        <end position="565"/>
    </location>
</feature>
<feature type="compositionally biased region" description="Basic and acidic residues" evidence="1">
    <location>
        <begin position="246"/>
        <end position="258"/>
    </location>
</feature>
<dbReference type="RefSeq" id="XP_062714358.1">
    <property type="nucleotide sequence ID" value="XM_062858374.1"/>
</dbReference>
<feature type="compositionally biased region" description="Basic and acidic residues" evidence="1">
    <location>
        <begin position="177"/>
        <end position="189"/>
    </location>
</feature>
<feature type="compositionally biased region" description="Basic and acidic residues" evidence="1">
    <location>
        <begin position="659"/>
        <end position="708"/>
    </location>
</feature>
<dbReference type="SMART" id="SM00462">
    <property type="entry name" value="PTB"/>
    <property type="match status" value="1"/>
</dbReference>
<dbReference type="EnsemblMetazoa" id="AALFPA23_008875.R12146">
    <property type="protein sequence ID" value="AALFPA23_008875.P12146"/>
    <property type="gene ID" value="AALFPA23_008875"/>
</dbReference>
<dbReference type="InterPro" id="IPR006020">
    <property type="entry name" value="PTB/PI_dom"/>
</dbReference>
<dbReference type="PANTHER" id="PTHR41148:SF1">
    <property type="entry name" value="LP09875P"/>
    <property type="match status" value="1"/>
</dbReference>
<dbReference type="Gene3D" id="2.30.29.30">
    <property type="entry name" value="Pleckstrin-homology domain (PH domain)/Phosphotyrosine-binding domain (PTB)"/>
    <property type="match status" value="1"/>
</dbReference>
<dbReference type="InterPro" id="IPR011993">
    <property type="entry name" value="PH-like_dom_sf"/>
</dbReference>
<dbReference type="PANTHER" id="PTHR41148">
    <property type="entry name" value="LP09875P"/>
    <property type="match status" value="1"/>
</dbReference>
<sequence length="809" mass="93802">MALRLRKDVQKASYYVWFLGAQEAKGLRGSRVLLPVIPRLIEKSKEHEPLKVTLQVSHKGLKIIQGSAKHFIPHGAITSSVQTEDIVACILLLYNPATKCPLHVHAYRCDSEMTAQALNEQLQILINRPENQKRFAELETRLGLPAQLTASVVSAGPERKPQHHHQQSQQHPAQMSRRFDSPRRFDSSHGSDTGTSTRESECSEEQQHSPTSPISPISSQSKLYDSLAAELREKLSGGVPLLLPTRDCDKANSNDSRRCRNPCIVGSLPSMGNKNGVSSRGSSGIGSDLAPSPERQEAHSSSEEEWVNDQEPRFGVPSHQASGRTKERYVEEHTPHVSKYREAPTSYLYPNVRQEPQGRFQRSSSREEDQSLRGSVNSREEEVKPIITKPTPLQNRFREAFGNEEYVVEDRKKKITLEDKRYDQEEDRRRSRRHETERGENYMYKKSNGAGKYYDGYENEKARYRENLTDRQKFHEIISESTKYRDESPKHRGMRDDYREYSPERVPRNKYAAPYDDHRDFKIERDYRDPMKSSSKREQPYIRDESPDDRFRAGYNDRRAYKETDPMAYRDTTDKNVKIPLSRFKSSEEIKHSRERYDDRWERQPMYPEDRSSDDKYRESSARYRDDIKKSPVMKKIEARTKMVEIKTSSPESTIRKVSPKDRFQNAKEKFQQMERERHEEERIERERQEREQMLHNKRAAEAPRRSSLEPVVVSSHESNGWSSEEEEVQNIRPRGPPRSSNSGGYRELENTERYPGLDREPPMSSSRMMPAKSLGNLAKGYRHSYAEPRPPPVSRSSGRVGLAAVNPY</sequence>
<proteinExistence type="predicted"/>
<dbReference type="GeneID" id="109428135"/>
<evidence type="ECO:0000256" key="1">
    <source>
        <dbReference type="SAM" id="MobiDB-lite"/>
    </source>
</evidence>
<feature type="compositionally biased region" description="Basic and acidic residues" evidence="1">
    <location>
        <begin position="198"/>
        <end position="207"/>
    </location>
</feature>
<reference evidence="4" key="1">
    <citation type="journal article" date="2015" name="Proc. Natl. Acad. Sci. U.S.A.">
        <title>Genome sequence of the Asian Tiger mosquito, Aedes albopictus, reveals insights into its biology, genetics, and evolution.</title>
        <authorList>
            <person name="Chen X.G."/>
            <person name="Jiang X."/>
            <person name="Gu J."/>
            <person name="Xu M."/>
            <person name="Wu Y."/>
            <person name="Deng Y."/>
            <person name="Zhang C."/>
            <person name="Bonizzoni M."/>
            <person name="Dermauw W."/>
            <person name="Vontas J."/>
            <person name="Armbruster P."/>
            <person name="Huang X."/>
            <person name="Yang Y."/>
            <person name="Zhang H."/>
            <person name="He W."/>
            <person name="Peng H."/>
            <person name="Liu Y."/>
            <person name="Wu K."/>
            <person name="Chen J."/>
            <person name="Lirakis M."/>
            <person name="Topalis P."/>
            <person name="Van Leeuwen T."/>
            <person name="Hall A.B."/>
            <person name="Jiang X."/>
            <person name="Thorpe C."/>
            <person name="Mueller R.L."/>
            <person name="Sun C."/>
            <person name="Waterhouse R.M."/>
            <person name="Yan G."/>
            <person name="Tu Z.J."/>
            <person name="Fang X."/>
            <person name="James A.A."/>
        </authorList>
    </citation>
    <scope>NUCLEOTIDE SEQUENCE [LARGE SCALE GENOMIC DNA]</scope>
    <source>
        <strain evidence="4">Foshan</strain>
    </source>
</reference>
<feature type="compositionally biased region" description="Basic and acidic residues" evidence="1">
    <location>
        <begin position="324"/>
        <end position="342"/>
    </location>
</feature>
<feature type="region of interest" description="Disordered" evidence="1">
    <location>
        <begin position="240"/>
        <end position="391"/>
    </location>
</feature>
<feature type="domain" description="PID" evidence="2">
    <location>
        <begin position="9"/>
        <end position="135"/>
    </location>
</feature>
<name>A0ABM1YGD3_AEDAL</name>
<evidence type="ECO:0000259" key="2">
    <source>
        <dbReference type="SMART" id="SM00462"/>
    </source>
</evidence>
<dbReference type="RefSeq" id="XP_062714360.1">
    <property type="nucleotide sequence ID" value="XM_062858376.1"/>
</dbReference>
<feature type="region of interest" description="Disordered" evidence="1">
    <location>
        <begin position="153"/>
        <end position="220"/>
    </location>
</feature>
<feature type="region of interest" description="Disordered" evidence="1">
    <location>
        <begin position="410"/>
        <end position="454"/>
    </location>
</feature>
<keyword evidence="4" id="KW-1185">Reference proteome</keyword>
<feature type="region of interest" description="Disordered" evidence="1">
    <location>
        <begin position="482"/>
        <end position="629"/>
    </location>
</feature>
<dbReference type="EnsemblMetazoa" id="AALFPA23_008875.R12145">
    <property type="protein sequence ID" value="AALFPA23_008875.P12145"/>
    <property type="gene ID" value="AALFPA23_008875"/>
</dbReference>
<dbReference type="RefSeq" id="XP_062714359.1">
    <property type="nucleotide sequence ID" value="XM_062858375.1"/>
</dbReference>
<protein>
    <recommendedName>
        <fullName evidence="2">PID domain-containing protein</fullName>
    </recommendedName>
</protein>
<feature type="compositionally biased region" description="Low complexity" evidence="1">
    <location>
        <begin position="276"/>
        <end position="287"/>
    </location>
</feature>